<protein>
    <recommendedName>
        <fullName evidence="2">Thiamine-binding protein domain-containing protein</fullName>
    </recommendedName>
</protein>
<organism evidence="3 4">
    <name type="scientific">Thermincola ferriacetica</name>
    <dbReference type="NCBI Taxonomy" id="281456"/>
    <lineage>
        <taxon>Bacteria</taxon>
        <taxon>Bacillati</taxon>
        <taxon>Bacillota</taxon>
        <taxon>Clostridia</taxon>
        <taxon>Eubacteriales</taxon>
        <taxon>Thermincolaceae</taxon>
        <taxon>Thermincola</taxon>
    </lineage>
</organism>
<evidence type="ECO:0000259" key="2">
    <source>
        <dbReference type="Pfam" id="PF01910"/>
    </source>
</evidence>
<gene>
    <name evidence="3" type="ORF">Tfer_3172</name>
</gene>
<evidence type="ECO:0000313" key="3">
    <source>
        <dbReference type="EMBL" id="KNZ68274.1"/>
    </source>
</evidence>
<evidence type="ECO:0000313" key="4">
    <source>
        <dbReference type="Proteomes" id="UP000037175"/>
    </source>
</evidence>
<sequence length="102" mass="11389">MAVVELTVVPLGTGSPSISKYVAGCLELIKRKENVKYQLTPMGTILEGDLTDILELVRQVHEVPFGKGAQRVITTVKIDDRRDRELTMEGKLQSVYSKMEKV</sequence>
<keyword evidence="4" id="KW-1185">Reference proteome</keyword>
<proteinExistence type="inferred from homology"/>
<dbReference type="Pfam" id="PF01910">
    <property type="entry name" value="Thiamine_BP"/>
    <property type="match status" value="1"/>
</dbReference>
<dbReference type="InterPro" id="IPR029756">
    <property type="entry name" value="MTH1187/YkoF-like"/>
</dbReference>
<dbReference type="EMBL" id="LGTE01000038">
    <property type="protein sequence ID" value="KNZ68274.1"/>
    <property type="molecule type" value="Genomic_DNA"/>
</dbReference>
<dbReference type="NCBIfam" id="TIGR00106">
    <property type="entry name" value="MTH1187 family thiamine-binding protein"/>
    <property type="match status" value="1"/>
</dbReference>
<comment type="caution">
    <text evidence="3">The sequence shown here is derived from an EMBL/GenBank/DDBJ whole genome shotgun (WGS) entry which is preliminary data.</text>
</comment>
<dbReference type="Proteomes" id="UP000037175">
    <property type="component" value="Unassembled WGS sequence"/>
</dbReference>
<dbReference type="PANTHER" id="PTHR33777">
    <property type="entry name" value="UPF0045 PROTEIN ECM15"/>
    <property type="match status" value="1"/>
</dbReference>
<accession>A0A0L6VZK3</accession>
<dbReference type="RefSeq" id="WP_013121175.1">
    <property type="nucleotide sequence ID" value="NZ_LGTE01000038.1"/>
</dbReference>
<dbReference type="SUPFAM" id="SSF89957">
    <property type="entry name" value="MTH1187/YkoF-like"/>
    <property type="match status" value="1"/>
</dbReference>
<dbReference type="AlphaFoldDB" id="A0A0L6VZK3"/>
<evidence type="ECO:0000256" key="1">
    <source>
        <dbReference type="ARBA" id="ARBA00010272"/>
    </source>
</evidence>
<comment type="similarity">
    <text evidence="1">Belongs to the UPF0045 family.</text>
</comment>
<dbReference type="InterPro" id="IPR002767">
    <property type="entry name" value="Thiamine_BP"/>
</dbReference>
<feature type="domain" description="Thiamine-binding protein" evidence="2">
    <location>
        <begin position="4"/>
        <end position="95"/>
    </location>
</feature>
<dbReference type="PANTHER" id="PTHR33777:SF1">
    <property type="entry name" value="UPF0045 PROTEIN ECM15"/>
    <property type="match status" value="1"/>
</dbReference>
<name>A0A0L6VZK3_9FIRM</name>
<reference evidence="4" key="1">
    <citation type="submission" date="2015-07" db="EMBL/GenBank/DDBJ databases">
        <title>Complete Genome of Thermincola ferriacetica strain Z-0001T.</title>
        <authorList>
            <person name="Lusk B."/>
            <person name="Badalamenti J.P."/>
            <person name="Parameswaran P."/>
            <person name="Bond D.R."/>
            <person name="Torres C.I."/>
        </authorList>
    </citation>
    <scope>NUCLEOTIDE SEQUENCE [LARGE SCALE GENOMIC DNA]</scope>
    <source>
        <strain evidence="4">Z-0001</strain>
    </source>
</reference>
<dbReference type="GO" id="GO:0005829">
    <property type="term" value="C:cytosol"/>
    <property type="evidence" value="ECO:0007669"/>
    <property type="project" value="TreeGrafter"/>
</dbReference>
<dbReference type="InterPro" id="IPR051614">
    <property type="entry name" value="UPF0045_domain"/>
</dbReference>
<dbReference type="Gene3D" id="3.30.70.930">
    <property type="match status" value="1"/>
</dbReference>